<keyword evidence="3" id="KW-1185">Reference proteome</keyword>
<dbReference type="SUPFAM" id="SSF54975">
    <property type="entry name" value="Acylphosphatase/BLUF domain-like"/>
    <property type="match status" value="1"/>
</dbReference>
<reference evidence="2 3" key="1">
    <citation type="submission" date="2016-10" db="EMBL/GenBank/DDBJ databases">
        <authorList>
            <person name="de Groot N.N."/>
        </authorList>
    </citation>
    <scope>NUCLEOTIDE SEQUENCE [LARGE SCALE GENOMIC DNA]</scope>
    <source>
        <strain evidence="2 3">DSM 19886</strain>
    </source>
</reference>
<dbReference type="RefSeq" id="WP_176801390.1">
    <property type="nucleotide sequence ID" value="NZ_FNGV01000006.1"/>
</dbReference>
<organism evidence="2 3">
    <name type="scientific">Kriegella aquimaris</name>
    <dbReference type="NCBI Taxonomy" id="192904"/>
    <lineage>
        <taxon>Bacteria</taxon>
        <taxon>Pseudomonadati</taxon>
        <taxon>Bacteroidota</taxon>
        <taxon>Flavobacteriia</taxon>
        <taxon>Flavobacteriales</taxon>
        <taxon>Flavobacteriaceae</taxon>
        <taxon>Kriegella</taxon>
    </lineage>
</organism>
<dbReference type="InterPro" id="IPR007024">
    <property type="entry name" value="BLUF_domain"/>
</dbReference>
<dbReference type="AlphaFoldDB" id="A0A1G9RL20"/>
<dbReference type="STRING" id="192904.SAMN04488514_106189"/>
<dbReference type="PROSITE" id="PS50925">
    <property type="entry name" value="BLUF"/>
    <property type="match status" value="1"/>
</dbReference>
<dbReference type="Gene3D" id="3.30.70.100">
    <property type="match status" value="1"/>
</dbReference>
<dbReference type="EMBL" id="FNGV01000006">
    <property type="protein sequence ID" value="SDM23992.1"/>
    <property type="molecule type" value="Genomic_DNA"/>
</dbReference>
<name>A0A1G9RL20_9FLAO</name>
<feature type="domain" description="BLUF" evidence="1">
    <location>
        <begin position="1"/>
        <end position="92"/>
    </location>
</feature>
<evidence type="ECO:0000259" key="1">
    <source>
        <dbReference type="PROSITE" id="PS50925"/>
    </source>
</evidence>
<dbReference type="GO" id="GO:0071949">
    <property type="term" value="F:FAD binding"/>
    <property type="evidence" value="ECO:0007669"/>
    <property type="project" value="InterPro"/>
</dbReference>
<dbReference type="InterPro" id="IPR036046">
    <property type="entry name" value="Acylphosphatase-like_dom_sf"/>
</dbReference>
<protein>
    <submittedName>
        <fullName evidence="2">Sensors of blue-light using FAD</fullName>
    </submittedName>
</protein>
<dbReference type="SMART" id="SM01034">
    <property type="entry name" value="BLUF"/>
    <property type="match status" value="1"/>
</dbReference>
<evidence type="ECO:0000313" key="3">
    <source>
        <dbReference type="Proteomes" id="UP000199440"/>
    </source>
</evidence>
<gene>
    <name evidence="2" type="ORF">SAMN04488514_106189</name>
</gene>
<dbReference type="Proteomes" id="UP000199440">
    <property type="component" value="Unassembled WGS sequence"/>
</dbReference>
<accession>A0A1G9RL20</accession>
<sequence>MFELTYESQAIDKLTSADIEEILQEARSFNDLHELTGCLVFYNRKFIQILEGDHQTVQEIYSKIKKDERHTHVRLISEDIIEERTFPKWGMAYYPINDENINETELQQFRRNLGLLADFAKPTSATTLLFWKKVKLLILESPEDQL</sequence>
<dbReference type="Pfam" id="PF04940">
    <property type="entry name" value="BLUF"/>
    <property type="match status" value="1"/>
</dbReference>
<dbReference type="GO" id="GO:0009882">
    <property type="term" value="F:blue light photoreceptor activity"/>
    <property type="evidence" value="ECO:0007669"/>
    <property type="project" value="InterPro"/>
</dbReference>
<evidence type="ECO:0000313" key="2">
    <source>
        <dbReference type="EMBL" id="SDM23992.1"/>
    </source>
</evidence>
<proteinExistence type="predicted"/>